<accession>A0ABS8F674</accession>
<evidence type="ECO:0000256" key="1">
    <source>
        <dbReference type="ARBA" id="ARBA00022722"/>
    </source>
</evidence>
<dbReference type="PANTHER" id="PTHR11070">
    <property type="entry name" value="UVRD / RECB / PCRA DNA HELICASE FAMILY MEMBER"/>
    <property type="match status" value="1"/>
</dbReference>
<organism evidence="17 18">
    <name type="scientific">Faecalibacterium butyricigenerans</name>
    <dbReference type="NCBI Taxonomy" id="1851427"/>
    <lineage>
        <taxon>Bacteria</taxon>
        <taxon>Bacillati</taxon>
        <taxon>Bacillota</taxon>
        <taxon>Clostridia</taxon>
        <taxon>Eubacteriales</taxon>
        <taxon>Oscillospiraceae</taxon>
        <taxon>Faecalibacterium</taxon>
    </lineage>
</organism>
<evidence type="ECO:0000256" key="12">
    <source>
        <dbReference type="ARBA" id="ARBA00034808"/>
    </source>
</evidence>
<proteinExistence type="predicted"/>
<feature type="domain" description="UvrD-like helicase ATP-binding" evidence="15">
    <location>
        <begin position="4"/>
        <end position="509"/>
    </location>
</feature>
<dbReference type="Pfam" id="PF12705">
    <property type="entry name" value="PDDEXK_1"/>
    <property type="match status" value="1"/>
</dbReference>
<evidence type="ECO:0000256" key="11">
    <source>
        <dbReference type="ARBA" id="ARBA00034617"/>
    </source>
</evidence>
<feature type="binding site" evidence="14">
    <location>
        <begin position="25"/>
        <end position="32"/>
    </location>
    <ligand>
        <name>ATP</name>
        <dbReference type="ChEBI" id="CHEBI:30616"/>
    </ligand>
</feature>
<comment type="catalytic activity">
    <reaction evidence="11">
        <text>Couples ATP hydrolysis with the unwinding of duplex DNA by translocating in the 3'-5' direction.</text>
        <dbReference type="EC" id="5.6.2.4"/>
    </reaction>
</comment>
<dbReference type="SUPFAM" id="SSF52980">
    <property type="entry name" value="Restriction endonuclease-like"/>
    <property type="match status" value="1"/>
</dbReference>
<keyword evidence="4 14" id="KW-0378">Hydrolase</keyword>
<keyword evidence="10" id="KW-0413">Isomerase</keyword>
<comment type="catalytic activity">
    <reaction evidence="13">
        <text>ATP + H2O = ADP + phosphate + H(+)</text>
        <dbReference type="Rhea" id="RHEA:13065"/>
        <dbReference type="ChEBI" id="CHEBI:15377"/>
        <dbReference type="ChEBI" id="CHEBI:15378"/>
        <dbReference type="ChEBI" id="CHEBI:30616"/>
        <dbReference type="ChEBI" id="CHEBI:43474"/>
        <dbReference type="ChEBI" id="CHEBI:456216"/>
        <dbReference type="EC" id="5.6.2.4"/>
    </reaction>
</comment>
<dbReference type="PROSITE" id="PS51198">
    <property type="entry name" value="UVRD_HELICASE_ATP_BIND"/>
    <property type="match status" value="1"/>
</dbReference>
<keyword evidence="5 14" id="KW-0347">Helicase</keyword>
<dbReference type="InterPro" id="IPR014016">
    <property type="entry name" value="UvrD-like_ATP-bd"/>
</dbReference>
<dbReference type="InterPro" id="IPR011604">
    <property type="entry name" value="PDDEXK-like_dom_sf"/>
</dbReference>
<evidence type="ECO:0000256" key="3">
    <source>
        <dbReference type="ARBA" id="ARBA00022763"/>
    </source>
</evidence>
<evidence type="ECO:0000256" key="10">
    <source>
        <dbReference type="ARBA" id="ARBA00023235"/>
    </source>
</evidence>
<dbReference type="SUPFAM" id="SSF52540">
    <property type="entry name" value="P-loop containing nucleoside triphosphate hydrolases"/>
    <property type="match status" value="1"/>
</dbReference>
<evidence type="ECO:0000259" key="16">
    <source>
        <dbReference type="PROSITE" id="PS51217"/>
    </source>
</evidence>
<dbReference type="InterPro" id="IPR000212">
    <property type="entry name" value="DNA_helicase_UvrD/REP"/>
</dbReference>
<keyword evidence="18" id="KW-1185">Reference proteome</keyword>
<evidence type="ECO:0000256" key="2">
    <source>
        <dbReference type="ARBA" id="ARBA00022741"/>
    </source>
</evidence>
<keyword evidence="2 14" id="KW-0547">Nucleotide-binding</keyword>
<name>A0ABS8F674_9FIRM</name>
<dbReference type="Gene3D" id="3.40.50.300">
    <property type="entry name" value="P-loop containing nucleotide triphosphate hydrolases"/>
    <property type="match status" value="4"/>
</dbReference>
<evidence type="ECO:0000256" key="13">
    <source>
        <dbReference type="ARBA" id="ARBA00048988"/>
    </source>
</evidence>
<keyword evidence="8" id="KW-0238">DNA-binding</keyword>
<comment type="caution">
    <text evidence="17">The sequence shown here is derived from an EMBL/GenBank/DDBJ whole genome shotgun (WGS) entry which is preliminary data.</text>
</comment>
<dbReference type="Pfam" id="PF00580">
    <property type="entry name" value="UvrD-helicase"/>
    <property type="match status" value="1"/>
</dbReference>
<evidence type="ECO:0000256" key="7">
    <source>
        <dbReference type="ARBA" id="ARBA00022840"/>
    </source>
</evidence>
<dbReference type="PANTHER" id="PTHR11070:SF48">
    <property type="entry name" value="ATP-DEPENDENT HELICASE_NUCLEASE SUBUNIT A"/>
    <property type="match status" value="1"/>
</dbReference>
<dbReference type="InterPro" id="IPR038726">
    <property type="entry name" value="PDDEXK_AddAB-type"/>
</dbReference>
<dbReference type="Gene3D" id="3.90.320.10">
    <property type="match status" value="1"/>
</dbReference>
<keyword evidence="1" id="KW-0540">Nuclease</keyword>
<evidence type="ECO:0000259" key="15">
    <source>
        <dbReference type="PROSITE" id="PS51198"/>
    </source>
</evidence>
<keyword evidence="3" id="KW-0227">DNA damage</keyword>
<keyword evidence="6" id="KW-0269">Exonuclease</keyword>
<evidence type="ECO:0000313" key="17">
    <source>
        <dbReference type="EMBL" id="MCC2198283.1"/>
    </source>
</evidence>
<dbReference type="EMBL" id="JAJEQL010000001">
    <property type="protein sequence ID" value="MCC2198283.1"/>
    <property type="molecule type" value="Genomic_DNA"/>
</dbReference>
<dbReference type="InterPro" id="IPR014017">
    <property type="entry name" value="DNA_helicase_UvrD-like_C"/>
</dbReference>
<evidence type="ECO:0000256" key="5">
    <source>
        <dbReference type="ARBA" id="ARBA00022806"/>
    </source>
</evidence>
<reference evidence="17" key="1">
    <citation type="submission" date="2021-10" db="EMBL/GenBank/DDBJ databases">
        <title>Anaerobic single-cell dispensing facilitates the cultivation of human gut bacteria.</title>
        <authorList>
            <person name="Afrizal A."/>
        </authorList>
    </citation>
    <scope>NUCLEOTIDE SEQUENCE</scope>
    <source>
        <strain evidence="17">CLA-AA-H233</strain>
    </source>
</reference>
<keyword evidence="7 14" id="KW-0067">ATP-binding</keyword>
<dbReference type="EC" id="5.6.2.4" evidence="12"/>
<evidence type="ECO:0000256" key="14">
    <source>
        <dbReference type="PROSITE-ProRule" id="PRU00560"/>
    </source>
</evidence>
<dbReference type="Pfam" id="PF13361">
    <property type="entry name" value="UvrD_C"/>
    <property type="match status" value="1"/>
</dbReference>
<dbReference type="InterPro" id="IPR011335">
    <property type="entry name" value="Restrct_endonuc-II-like"/>
</dbReference>
<gene>
    <name evidence="17" type="ORF">LKD23_00620</name>
</gene>
<evidence type="ECO:0000313" key="18">
    <source>
        <dbReference type="Proteomes" id="UP001430637"/>
    </source>
</evidence>
<keyword evidence="9" id="KW-0234">DNA repair</keyword>
<protein>
    <recommendedName>
        <fullName evidence="12">DNA 3'-5' helicase</fullName>
        <ecNumber evidence="12">5.6.2.4</ecNumber>
    </recommendedName>
</protein>
<evidence type="ECO:0000256" key="6">
    <source>
        <dbReference type="ARBA" id="ARBA00022839"/>
    </source>
</evidence>
<dbReference type="InterPro" id="IPR027417">
    <property type="entry name" value="P-loop_NTPase"/>
</dbReference>
<evidence type="ECO:0000256" key="8">
    <source>
        <dbReference type="ARBA" id="ARBA00023125"/>
    </source>
</evidence>
<evidence type="ECO:0000256" key="9">
    <source>
        <dbReference type="ARBA" id="ARBA00023204"/>
    </source>
</evidence>
<feature type="domain" description="UvrD-like helicase C-terminal" evidence="16">
    <location>
        <begin position="503"/>
        <end position="811"/>
    </location>
</feature>
<dbReference type="Proteomes" id="UP001430637">
    <property type="component" value="Unassembled WGS sequence"/>
</dbReference>
<dbReference type="Gene3D" id="1.10.486.10">
    <property type="entry name" value="PCRA, domain 4"/>
    <property type="match status" value="1"/>
</dbReference>
<dbReference type="PROSITE" id="PS51217">
    <property type="entry name" value="UVRD_HELICASE_CTER"/>
    <property type="match status" value="1"/>
</dbReference>
<dbReference type="RefSeq" id="WP_227619868.1">
    <property type="nucleotide sequence ID" value="NZ_JAJEQL010000001.1"/>
</dbReference>
<evidence type="ECO:0000256" key="4">
    <source>
        <dbReference type="ARBA" id="ARBA00022801"/>
    </source>
</evidence>
<dbReference type="CDD" id="cd17932">
    <property type="entry name" value="DEXQc_UvrD"/>
    <property type="match status" value="1"/>
</dbReference>
<sequence length="1228" mass="133166">MSETKWTPAQRAAIDDRGGALLVSAAAGSGKTAVLTERAVRLITDPEHPVDADRLLIVTFTNAAAAELRARIGQALLRRSQAEPSNTALRRQRMLLQRAPICTIDAFCLDLLRKHFQALDIPPDFTPADPGSVETLRTAALAETLEAAYLNADFCAFADLYGKGRTDSAAGEAVLQVYDFLRALPDYGRKLDEMLAPWQDEKGFVRTCWHDILLAEAARSARAAGELLSAALKDSRADLVTARADAEASKKTPAAKEKAVAGMNERFAEPLERLESAAALLGEVEHLAEAGEWTPLYDKLTPYVLGMEQVPGLKNMKKRLTGEHKDAVKIRADEAAKLFEKIEDLISCSLDEAELDRKAAEPRLRALFAAVRDFDARFTAQKRERRLLEFSDFEHLALRLLRDEDGQPTELCQSIRQGYAAVMVDEYQDTNALQDALYRCLASPAGDDLFLVGDLKQSIYRFRQADPTIFREKLESWPPLPGGAARPRPEEGTPGRNALLALDANFRSAPQVVAGINFLFEQLMTPQLGDTAYGDGQRLVCGAPGEYQGSVEACFLSDDTAETDANYIADRIETMVSSGEPVRDGGTTRPVQYEDCCVLLAARGDFPAYAEALTARGIPVYADARENLLDAPHIRPLIALLRVIDNPAQDIYLAAAMLGPMFGFTDDDLVRLRAGAQSTDQHTRISLYGAVLQAARSGAEDDFTRRVGAFYQRLAALRRMARSVPVEELLEEIFVSTGYLAALGAMENGQRRREDARRFAAFCAGAGAGGISALVRAIDAAALAGSTGQETTPGGARPGCVTIMTIHRSKGLQFPVVFVADTARQFNAADTRQPVLLHRVCGAGLRLRPEGGEGSYRTAAYTALATVHAAELRSEQMRLLYVALTRAQDKLILTVPLGIGRTSNPFAKAAAFLAAGAGQTLNAQAGSFADWLRAALLVHPNGGPLRRLAGNLELPFVDTGSTLTLTVQADPLPPAGPRTEENAPPQPAADPALVETLRQGFGWQYPAAALADIPAKVSVTSLVHAAERTTLERPGFLSKDGLTAAEMGTALHAFLEHADFAALAAVRCGEDAAVLDAVRTERERQVAAQLTPPAIAEKLDENKILRFVRSEAFDRICGAEEVLRELAFITSLPAAEVMAAQGRALPEGDSAADAGVLVQGIADIVLIYPDHLELLDYKTDRRKTRADFVRAYRAQLELYAKAIDKRFAPRRVTYKGIYSLELGELIEV</sequence>